<dbReference type="EMBL" id="JAVRBK010000007">
    <property type="protein sequence ID" value="KAK5641168.1"/>
    <property type="molecule type" value="Genomic_DNA"/>
</dbReference>
<proteinExistence type="predicted"/>
<protein>
    <submittedName>
        <fullName evidence="1">Uncharacterized protein</fullName>
    </submittedName>
</protein>
<name>A0AAN7ZJ70_9COLE</name>
<keyword evidence="2" id="KW-1185">Reference proteome</keyword>
<dbReference type="Pfam" id="PF11901">
    <property type="entry name" value="DM9"/>
    <property type="match status" value="1"/>
</dbReference>
<sequence length="193" mass="21774">MKPENKMKLYLPIALSVGFLVDFVLCSKEIIEDHYWRDYTGQIPNDAIIAGTDKQGLPIFIGQVFLKEIGLLPATIYAHSSSIQATAWGKVFTVDKNVKILCSQNSEDYRWIPTKIENMHLLTHCHLLPGGTETETTLYIGRVIHEMELEIGKVYPNFSPYKGLALPHNGKQATYDTFEVLAYNCTCSKNNCT</sequence>
<accession>A0AAN7ZJ70</accession>
<organism evidence="1 2">
    <name type="scientific">Pyrocoelia pectoralis</name>
    <dbReference type="NCBI Taxonomy" id="417401"/>
    <lineage>
        <taxon>Eukaryota</taxon>
        <taxon>Metazoa</taxon>
        <taxon>Ecdysozoa</taxon>
        <taxon>Arthropoda</taxon>
        <taxon>Hexapoda</taxon>
        <taxon>Insecta</taxon>
        <taxon>Pterygota</taxon>
        <taxon>Neoptera</taxon>
        <taxon>Endopterygota</taxon>
        <taxon>Coleoptera</taxon>
        <taxon>Polyphaga</taxon>
        <taxon>Elateriformia</taxon>
        <taxon>Elateroidea</taxon>
        <taxon>Lampyridae</taxon>
        <taxon>Lampyrinae</taxon>
        <taxon>Pyrocoelia</taxon>
    </lineage>
</organism>
<dbReference type="Proteomes" id="UP001329430">
    <property type="component" value="Chromosome 7"/>
</dbReference>
<dbReference type="InterPro" id="IPR006616">
    <property type="entry name" value="DM9_repeat"/>
</dbReference>
<evidence type="ECO:0000313" key="2">
    <source>
        <dbReference type="Proteomes" id="UP001329430"/>
    </source>
</evidence>
<dbReference type="SMART" id="SM00696">
    <property type="entry name" value="DM9"/>
    <property type="match status" value="1"/>
</dbReference>
<dbReference type="PANTHER" id="PTHR31649:SF10">
    <property type="entry name" value="IP19903P-RELATED"/>
    <property type="match status" value="1"/>
</dbReference>
<dbReference type="PANTHER" id="PTHR31649">
    <property type="entry name" value="AGAP009604-PA"/>
    <property type="match status" value="1"/>
</dbReference>
<gene>
    <name evidence="1" type="ORF">RI129_009715</name>
</gene>
<reference evidence="1 2" key="1">
    <citation type="journal article" date="2024" name="Insects">
        <title>An Improved Chromosome-Level Genome Assembly of the Firefly Pyrocoelia pectoralis.</title>
        <authorList>
            <person name="Fu X."/>
            <person name="Meyer-Rochow V.B."/>
            <person name="Ballantyne L."/>
            <person name="Zhu X."/>
        </authorList>
    </citation>
    <scope>NUCLEOTIDE SEQUENCE [LARGE SCALE GENOMIC DNA]</scope>
    <source>
        <strain evidence="1">XCY_ONT2</strain>
    </source>
</reference>
<dbReference type="AlphaFoldDB" id="A0AAN7ZJ70"/>
<comment type="caution">
    <text evidence="1">The sequence shown here is derived from an EMBL/GenBank/DDBJ whole genome shotgun (WGS) entry which is preliminary data.</text>
</comment>
<evidence type="ECO:0000313" key="1">
    <source>
        <dbReference type="EMBL" id="KAK5641168.1"/>
    </source>
</evidence>